<sequence>MHNRSIDILGTLNRQLRSTTGIYRPTSNSDLVNPVGFARPYLTTAKATTVGSDEEVGLHHGTFTVKSPPSTFAPRSIASMMMPIAFAVESALNIAPIAAARSIRGSPRDSIGQSDVYVYFDESPTTPYYAAPVPPLATHQAVPSSHIMQLPGHCFTVSGSGIPTKDVSALVPAYLALRSHPPKQILRSLSLTMVTPELRAETQLSYDRSAGETRP</sequence>
<accession>A0ACC1Q4F9</accession>
<evidence type="ECO:0000313" key="2">
    <source>
        <dbReference type="Proteomes" id="UP001144978"/>
    </source>
</evidence>
<dbReference type="Proteomes" id="UP001144978">
    <property type="component" value="Unassembled WGS sequence"/>
</dbReference>
<evidence type="ECO:0000313" key="1">
    <source>
        <dbReference type="EMBL" id="KAJ3009062.1"/>
    </source>
</evidence>
<comment type="caution">
    <text evidence="1">The sequence shown here is derived from an EMBL/GenBank/DDBJ whole genome shotgun (WGS) entry which is preliminary data.</text>
</comment>
<name>A0ACC1Q4F9_9APHY</name>
<reference evidence="1" key="1">
    <citation type="submission" date="2022-08" db="EMBL/GenBank/DDBJ databases">
        <title>Genome Sequence of Pycnoporus sanguineus.</title>
        <authorList>
            <person name="Buettner E."/>
        </authorList>
    </citation>
    <scope>NUCLEOTIDE SEQUENCE</scope>
    <source>
        <strain evidence="1">CG-C14</strain>
    </source>
</reference>
<proteinExistence type="predicted"/>
<protein>
    <submittedName>
        <fullName evidence="1">Uncharacterized protein</fullName>
    </submittedName>
</protein>
<dbReference type="EMBL" id="JANSHE010000583">
    <property type="protein sequence ID" value="KAJ3009062.1"/>
    <property type="molecule type" value="Genomic_DNA"/>
</dbReference>
<organism evidence="1 2">
    <name type="scientific">Trametes sanguinea</name>
    <dbReference type="NCBI Taxonomy" id="158606"/>
    <lineage>
        <taxon>Eukaryota</taxon>
        <taxon>Fungi</taxon>
        <taxon>Dikarya</taxon>
        <taxon>Basidiomycota</taxon>
        <taxon>Agaricomycotina</taxon>
        <taxon>Agaricomycetes</taxon>
        <taxon>Polyporales</taxon>
        <taxon>Polyporaceae</taxon>
        <taxon>Trametes</taxon>
    </lineage>
</organism>
<gene>
    <name evidence="1" type="ORF">NUW54_g2926</name>
</gene>
<keyword evidence="2" id="KW-1185">Reference proteome</keyword>